<organism evidence="2 3">
    <name type="scientific">Amycolatopsis sulphurea</name>
    <dbReference type="NCBI Taxonomy" id="76022"/>
    <lineage>
        <taxon>Bacteria</taxon>
        <taxon>Bacillati</taxon>
        <taxon>Actinomycetota</taxon>
        <taxon>Actinomycetes</taxon>
        <taxon>Pseudonocardiales</taxon>
        <taxon>Pseudonocardiaceae</taxon>
        <taxon>Amycolatopsis</taxon>
    </lineage>
</organism>
<evidence type="ECO:0000256" key="1">
    <source>
        <dbReference type="SAM" id="SignalP"/>
    </source>
</evidence>
<sequence>MRTASIKPLAAVVAVLGVAGCSSGDEGTAYPAQASVSSASQQAMASQLPPRPAELPIAGTDPCELLGQAQFDALKVTSVPRKAADPPDGPTCVLDANQTEPFHAFHLRVVGADLQEWLIGARRKNSMTTTPTSVEGYPALANYRASGTPSDCEVLVGVAKGQTLASQAFAITAGGFSRPQLCELASKAAGLAVQDLKVRS</sequence>
<evidence type="ECO:0000313" key="3">
    <source>
        <dbReference type="Proteomes" id="UP000243542"/>
    </source>
</evidence>
<evidence type="ECO:0000313" key="2">
    <source>
        <dbReference type="EMBL" id="PFG48548.1"/>
    </source>
</evidence>
<name>A0A2A9FBL0_9PSEU</name>
<keyword evidence="1" id="KW-0732">Signal</keyword>
<dbReference type="PROSITE" id="PS51257">
    <property type="entry name" value="PROKAR_LIPOPROTEIN"/>
    <property type="match status" value="1"/>
</dbReference>
<gene>
    <name evidence="2" type="ORF">ATK36_3647</name>
</gene>
<dbReference type="Proteomes" id="UP000243542">
    <property type="component" value="Unassembled WGS sequence"/>
</dbReference>
<keyword evidence="3" id="KW-1185">Reference proteome</keyword>
<dbReference type="InterPro" id="IPR024520">
    <property type="entry name" value="DUF3558"/>
</dbReference>
<protein>
    <submittedName>
        <fullName evidence="2">Uncharacterized protein DUF3558</fullName>
    </submittedName>
</protein>
<comment type="caution">
    <text evidence="2">The sequence shown here is derived from an EMBL/GenBank/DDBJ whole genome shotgun (WGS) entry which is preliminary data.</text>
</comment>
<feature type="signal peptide" evidence="1">
    <location>
        <begin position="1"/>
        <end position="24"/>
    </location>
</feature>
<proteinExistence type="predicted"/>
<dbReference type="AlphaFoldDB" id="A0A2A9FBL0"/>
<reference evidence="2 3" key="1">
    <citation type="submission" date="2017-10" db="EMBL/GenBank/DDBJ databases">
        <title>Sequencing the genomes of 1000 actinobacteria strains.</title>
        <authorList>
            <person name="Klenk H.-P."/>
        </authorList>
    </citation>
    <scope>NUCLEOTIDE SEQUENCE [LARGE SCALE GENOMIC DNA]</scope>
    <source>
        <strain evidence="2 3">DSM 46092</strain>
    </source>
</reference>
<dbReference type="Pfam" id="PF12079">
    <property type="entry name" value="DUF3558"/>
    <property type="match status" value="1"/>
</dbReference>
<accession>A0A2A9FBL0</accession>
<dbReference type="EMBL" id="PDJK01000002">
    <property type="protein sequence ID" value="PFG48548.1"/>
    <property type="molecule type" value="Genomic_DNA"/>
</dbReference>
<feature type="chain" id="PRO_5012270265" evidence="1">
    <location>
        <begin position="25"/>
        <end position="200"/>
    </location>
</feature>